<dbReference type="PROSITE" id="PS50011">
    <property type="entry name" value="PROTEIN_KINASE_DOM"/>
    <property type="match status" value="1"/>
</dbReference>
<keyword evidence="5 8" id="KW-0067">ATP-binding</keyword>
<keyword evidence="6" id="KW-0829">Tyrosine-protein kinase</keyword>
<evidence type="ECO:0000256" key="5">
    <source>
        <dbReference type="ARBA" id="ARBA00022840"/>
    </source>
</evidence>
<evidence type="ECO:0000259" key="10">
    <source>
        <dbReference type="PROSITE" id="PS50011"/>
    </source>
</evidence>
<comment type="subcellular location">
    <subcellularLocation>
        <location evidence="1">Membrane</location>
        <topology evidence="1">Single-pass membrane protein</topology>
    </subcellularLocation>
</comment>
<comment type="caution">
    <text evidence="11">The sequence shown here is derived from an EMBL/GenBank/DDBJ whole genome shotgun (WGS) entry which is preliminary data.</text>
</comment>
<name>A0A3M6TH01_POCDA</name>
<organism evidence="11 12">
    <name type="scientific">Pocillopora damicornis</name>
    <name type="common">Cauliflower coral</name>
    <name type="synonym">Millepora damicornis</name>
    <dbReference type="NCBI Taxonomy" id="46731"/>
    <lineage>
        <taxon>Eukaryota</taxon>
        <taxon>Metazoa</taxon>
        <taxon>Cnidaria</taxon>
        <taxon>Anthozoa</taxon>
        <taxon>Hexacorallia</taxon>
        <taxon>Scleractinia</taxon>
        <taxon>Astrocoeniina</taxon>
        <taxon>Pocilloporidae</taxon>
        <taxon>Pocillopora</taxon>
    </lineage>
</organism>
<protein>
    <recommendedName>
        <fullName evidence="10">Protein kinase domain-containing protein</fullName>
    </recommendedName>
</protein>
<dbReference type="PROSITE" id="PS00107">
    <property type="entry name" value="PROTEIN_KINASE_ATP"/>
    <property type="match status" value="1"/>
</dbReference>
<feature type="domain" description="Protein kinase" evidence="10">
    <location>
        <begin position="96"/>
        <end position="345"/>
    </location>
</feature>
<evidence type="ECO:0000256" key="8">
    <source>
        <dbReference type="PROSITE-ProRule" id="PRU10141"/>
    </source>
</evidence>
<feature type="compositionally biased region" description="Polar residues" evidence="9">
    <location>
        <begin position="47"/>
        <end position="57"/>
    </location>
</feature>
<dbReference type="SMART" id="SM00219">
    <property type="entry name" value="TyrKc"/>
    <property type="match status" value="1"/>
</dbReference>
<gene>
    <name evidence="11" type="ORF">pdam_00025283</name>
</gene>
<accession>A0A3M6TH01</accession>
<dbReference type="InterPro" id="IPR000719">
    <property type="entry name" value="Prot_kinase_dom"/>
</dbReference>
<evidence type="ECO:0000256" key="7">
    <source>
        <dbReference type="ARBA" id="ARBA00051243"/>
    </source>
</evidence>
<reference evidence="11 12" key="1">
    <citation type="journal article" date="2018" name="Sci. Rep.">
        <title>Comparative analysis of the Pocillopora damicornis genome highlights role of immune system in coral evolution.</title>
        <authorList>
            <person name="Cunning R."/>
            <person name="Bay R.A."/>
            <person name="Gillette P."/>
            <person name="Baker A.C."/>
            <person name="Traylor-Knowles N."/>
        </authorList>
    </citation>
    <scope>NUCLEOTIDE SEQUENCE [LARGE SCALE GENOMIC DNA]</scope>
    <source>
        <strain evidence="11">RSMAS</strain>
        <tissue evidence="11">Whole animal</tissue>
    </source>
</reference>
<dbReference type="SUPFAM" id="SSF56112">
    <property type="entry name" value="Protein kinase-like (PK-like)"/>
    <property type="match status" value="1"/>
</dbReference>
<feature type="region of interest" description="Disordered" evidence="9">
    <location>
        <begin position="44"/>
        <end position="86"/>
    </location>
</feature>
<keyword evidence="12" id="KW-1185">Reference proteome</keyword>
<evidence type="ECO:0000313" key="11">
    <source>
        <dbReference type="EMBL" id="RMX40676.1"/>
    </source>
</evidence>
<evidence type="ECO:0000256" key="1">
    <source>
        <dbReference type="ARBA" id="ARBA00004167"/>
    </source>
</evidence>
<dbReference type="InterPro" id="IPR011009">
    <property type="entry name" value="Kinase-like_dom_sf"/>
</dbReference>
<dbReference type="InterPro" id="IPR017441">
    <property type="entry name" value="Protein_kinase_ATP_BS"/>
</dbReference>
<evidence type="ECO:0000256" key="2">
    <source>
        <dbReference type="ARBA" id="ARBA00022679"/>
    </source>
</evidence>
<evidence type="ECO:0000256" key="4">
    <source>
        <dbReference type="ARBA" id="ARBA00022777"/>
    </source>
</evidence>
<dbReference type="GO" id="GO:0005886">
    <property type="term" value="C:plasma membrane"/>
    <property type="evidence" value="ECO:0007669"/>
    <property type="project" value="TreeGrafter"/>
</dbReference>
<dbReference type="Gene3D" id="3.30.200.20">
    <property type="entry name" value="Phosphorylase Kinase, domain 1"/>
    <property type="match status" value="1"/>
</dbReference>
<dbReference type="GO" id="GO:0043235">
    <property type="term" value="C:receptor complex"/>
    <property type="evidence" value="ECO:0007669"/>
    <property type="project" value="TreeGrafter"/>
</dbReference>
<dbReference type="GO" id="GO:0007169">
    <property type="term" value="P:cell surface receptor protein tyrosine kinase signaling pathway"/>
    <property type="evidence" value="ECO:0007669"/>
    <property type="project" value="TreeGrafter"/>
</dbReference>
<dbReference type="Proteomes" id="UP000275408">
    <property type="component" value="Unassembled WGS sequence"/>
</dbReference>
<dbReference type="PANTHER" id="PTHR24416:SF621">
    <property type="entry name" value="TYROSINE KINASE RECEPTOR CAD96CA"/>
    <property type="match status" value="1"/>
</dbReference>
<dbReference type="InterPro" id="IPR008266">
    <property type="entry name" value="Tyr_kinase_AS"/>
</dbReference>
<dbReference type="OrthoDB" id="3256376at2759"/>
<feature type="compositionally biased region" description="Basic and acidic residues" evidence="9">
    <location>
        <begin position="61"/>
        <end position="71"/>
    </location>
</feature>
<evidence type="ECO:0000313" key="12">
    <source>
        <dbReference type="Proteomes" id="UP000275408"/>
    </source>
</evidence>
<dbReference type="CDD" id="cd00192">
    <property type="entry name" value="PTKc"/>
    <property type="match status" value="1"/>
</dbReference>
<dbReference type="InterPro" id="IPR020635">
    <property type="entry name" value="Tyr_kinase_cat_dom"/>
</dbReference>
<dbReference type="GO" id="GO:0004714">
    <property type="term" value="F:transmembrane receptor protein tyrosine kinase activity"/>
    <property type="evidence" value="ECO:0007669"/>
    <property type="project" value="UniProtKB-EC"/>
</dbReference>
<dbReference type="PROSITE" id="PS00109">
    <property type="entry name" value="PROTEIN_KINASE_TYR"/>
    <property type="match status" value="1"/>
</dbReference>
<dbReference type="EMBL" id="RCHS01003593">
    <property type="protein sequence ID" value="RMX40676.1"/>
    <property type="molecule type" value="Genomic_DNA"/>
</dbReference>
<evidence type="ECO:0000256" key="6">
    <source>
        <dbReference type="ARBA" id="ARBA00023137"/>
    </source>
</evidence>
<comment type="catalytic activity">
    <reaction evidence="7">
        <text>L-tyrosyl-[protein] + ATP = O-phospho-L-tyrosyl-[protein] + ADP + H(+)</text>
        <dbReference type="Rhea" id="RHEA:10596"/>
        <dbReference type="Rhea" id="RHEA-COMP:10136"/>
        <dbReference type="Rhea" id="RHEA-COMP:20101"/>
        <dbReference type="ChEBI" id="CHEBI:15378"/>
        <dbReference type="ChEBI" id="CHEBI:30616"/>
        <dbReference type="ChEBI" id="CHEBI:46858"/>
        <dbReference type="ChEBI" id="CHEBI:61978"/>
        <dbReference type="ChEBI" id="CHEBI:456216"/>
        <dbReference type="EC" id="2.7.10.1"/>
    </reaction>
</comment>
<dbReference type="FunFam" id="1.10.510.10:FF:000554">
    <property type="entry name" value="Predicted protein"/>
    <property type="match status" value="1"/>
</dbReference>
<dbReference type="InterPro" id="IPR050122">
    <property type="entry name" value="RTK"/>
</dbReference>
<evidence type="ECO:0000256" key="9">
    <source>
        <dbReference type="SAM" id="MobiDB-lite"/>
    </source>
</evidence>
<dbReference type="Pfam" id="PF07714">
    <property type="entry name" value="PK_Tyr_Ser-Thr"/>
    <property type="match status" value="1"/>
</dbReference>
<dbReference type="PRINTS" id="PR00109">
    <property type="entry name" value="TYRKINASE"/>
</dbReference>
<dbReference type="GO" id="GO:0005524">
    <property type="term" value="F:ATP binding"/>
    <property type="evidence" value="ECO:0007669"/>
    <property type="project" value="UniProtKB-UniRule"/>
</dbReference>
<keyword evidence="3 8" id="KW-0547">Nucleotide-binding</keyword>
<dbReference type="Gene3D" id="1.10.510.10">
    <property type="entry name" value="Transferase(Phosphotransferase) domain 1"/>
    <property type="match status" value="1"/>
</dbReference>
<sequence>MKIDNWKICHGPILAVYLKDFFRRTYEEEKTVYDNVVTLQDIELSQHHSSTPGQPSSEYVGLREARKDNRKAQSTSPGYELPHPAKRSWEVPRHHVTIDKVIGKGAFGQVAKGTAVGLQGRPDTTTVAIKMLKPNAKVSYKRELMKELETMKKLKKHPHVIKLLGCVTESEELLVLIEYVPFGDLLGYLRKSRGLNDTYYKDPDIKPRTNLTSQQLMKFAWQIADGMSYLSSESIIHRDLAARNVLVGQNETCKVTDFGMARDVQQENIYERKTKGRLPVKWTAYEALFYGTYTTKSDVWSYGVVLYEIFTIGGSPYPRMNGKKIANLLEEGYRMPKPQHVDDQL</sequence>
<proteinExistence type="predicted"/>
<dbReference type="STRING" id="46731.A0A3M6TH01"/>
<keyword evidence="4" id="KW-0418">Kinase</keyword>
<keyword evidence="2" id="KW-0808">Transferase</keyword>
<evidence type="ECO:0000256" key="3">
    <source>
        <dbReference type="ARBA" id="ARBA00022741"/>
    </source>
</evidence>
<feature type="binding site" evidence="8">
    <location>
        <position position="130"/>
    </location>
    <ligand>
        <name>ATP</name>
        <dbReference type="ChEBI" id="CHEBI:30616"/>
    </ligand>
</feature>
<dbReference type="AlphaFoldDB" id="A0A3M6TH01"/>
<dbReference type="InterPro" id="IPR001245">
    <property type="entry name" value="Ser-Thr/Tyr_kinase_cat_dom"/>
</dbReference>
<dbReference type="PANTHER" id="PTHR24416">
    <property type="entry name" value="TYROSINE-PROTEIN KINASE RECEPTOR"/>
    <property type="match status" value="1"/>
</dbReference>